<proteinExistence type="evidence at transcript level"/>
<evidence type="ECO:0000313" key="1">
    <source>
        <dbReference type="EMBL" id="AFK47728.1"/>
    </source>
</evidence>
<dbReference type="AlphaFoldDB" id="I3T5D6"/>
<name>I3T5D6_LOTJA</name>
<reference evidence="1" key="1">
    <citation type="submission" date="2012-05" db="EMBL/GenBank/DDBJ databases">
        <authorList>
            <person name="Krishnakumar V."/>
            <person name="Cheung F."/>
            <person name="Xiao Y."/>
            <person name="Chan A."/>
            <person name="Moskal W.A."/>
            <person name="Town C.D."/>
        </authorList>
    </citation>
    <scope>NUCLEOTIDE SEQUENCE</scope>
</reference>
<protein>
    <submittedName>
        <fullName evidence="1">Uncharacterized protein</fullName>
    </submittedName>
</protein>
<dbReference type="EMBL" id="BT147934">
    <property type="protein sequence ID" value="AFK47728.1"/>
    <property type="molecule type" value="mRNA"/>
</dbReference>
<organism evidence="1">
    <name type="scientific">Lotus japonicus</name>
    <name type="common">Lotus corniculatus var. japonicus</name>
    <dbReference type="NCBI Taxonomy" id="34305"/>
    <lineage>
        <taxon>Eukaryota</taxon>
        <taxon>Viridiplantae</taxon>
        <taxon>Streptophyta</taxon>
        <taxon>Embryophyta</taxon>
        <taxon>Tracheophyta</taxon>
        <taxon>Spermatophyta</taxon>
        <taxon>Magnoliopsida</taxon>
        <taxon>eudicotyledons</taxon>
        <taxon>Gunneridae</taxon>
        <taxon>Pentapetalae</taxon>
        <taxon>rosids</taxon>
        <taxon>fabids</taxon>
        <taxon>Fabales</taxon>
        <taxon>Fabaceae</taxon>
        <taxon>Papilionoideae</taxon>
        <taxon>50 kb inversion clade</taxon>
        <taxon>NPAAA clade</taxon>
        <taxon>Hologalegina</taxon>
        <taxon>robinioid clade</taxon>
        <taxon>Loteae</taxon>
        <taxon>Lotus</taxon>
    </lineage>
</organism>
<sequence>MIASVRFNSSSSSSKTSSPIRVTLTLRLPRNLRRLGRTWKPPLLLRTKLMEDPIRIKRFLIHRLTKLLLERKSRWRH</sequence>
<accession>I3T5D6</accession>